<proteinExistence type="predicted"/>
<evidence type="ECO:0000259" key="3">
    <source>
        <dbReference type="Pfam" id="PF05175"/>
    </source>
</evidence>
<dbReference type="Gene3D" id="3.40.50.150">
    <property type="entry name" value="Vaccinia Virus protein VP39"/>
    <property type="match status" value="1"/>
</dbReference>
<dbReference type="PANTHER" id="PTHR47816">
    <property type="entry name" value="RIBOSOMAL RNA SMALL SUBUNIT METHYLTRANSFERASE C"/>
    <property type="match status" value="1"/>
</dbReference>
<reference evidence="4 5" key="1">
    <citation type="submission" date="2023-07" db="EMBL/GenBank/DDBJ databases">
        <title>Genomic Encyclopedia of Type Strains, Phase IV (KMG-IV): sequencing the most valuable type-strain genomes for metagenomic binning, comparative biology and taxonomic classification.</title>
        <authorList>
            <person name="Goeker M."/>
        </authorList>
    </citation>
    <scope>NUCLEOTIDE SEQUENCE [LARGE SCALE GENOMIC DNA]</scope>
    <source>
        <strain evidence="4 5">DSM 9768</strain>
    </source>
</reference>
<keyword evidence="1 4" id="KW-0489">Methyltransferase</keyword>
<dbReference type="SUPFAM" id="SSF53335">
    <property type="entry name" value="S-adenosyl-L-methionine-dependent methyltransferases"/>
    <property type="match status" value="1"/>
</dbReference>
<sequence>MADHYYTEKPNVHSDKKQITETIGGRSLKFNVDRGVFSKGGLDFGTRLLIESIKLPEVNGDIGDIGCGWGPIGISLALNYPDRRFVMVDINDRAVSLTKENAKLNGVDNVEVFQNNLLNGQEGRQFSAIITNPPIRAGKEVIYTLYEQASSLLLPGGELWIVIQKKQGAPSTIKKLEELSLEVETVEKSKGYFILKGKKC</sequence>
<gene>
    <name evidence="4" type="ORF">J2S74_003395</name>
</gene>
<dbReference type="InterPro" id="IPR046977">
    <property type="entry name" value="RsmC/RlmG"/>
</dbReference>
<dbReference type="EC" id="2.1.1.172" evidence="4"/>
<evidence type="ECO:0000256" key="1">
    <source>
        <dbReference type="ARBA" id="ARBA00022603"/>
    </source>
</evidence>
<dbReference type="RefSeq" id="WP_307327355.1">
    <property type="nucleotide sequence ID" value="NZ_JAUSUG010000014.1"/>
</dbReference>
<keyword evidence="5" id="KW-1185">Reference proteome</keyword>
<accession>A0ABT9ZXN3</accession>
<dbReference type="PANTHER" id="PTHR47816:SF4">
    <property type="entry name" value="RIBOSOMAL RNA SMALL SUBUNIT METHYLTRANSFERASE C"/>
    <property type="match status" value="1"/>
</dbReference>
<dbReference type="InterPro" id="IPR029063">
    <property type="entry name" value="SAM-dependent_MTases_sf"/>
</dbReference>
<dbReference type="GO" id="GO:0052914">
    <property type="term" value="F:16S rRNA (guanine(1207)-N(2))-methyltransferase activity"/>
    <property type="evidence" value="ECO:0007669"/>
    <property type="project" value="UniProtKB-EC"/>
</dbReference>
<evidence type="ECO:0000313" key="4">
    <source>
        <dbReference type="EMBL" id="MDQ0255996.1"/>
    </source>
</evidence>
<dbReference type="CDD" id="cd02440">
    <property type="entry name" value="AdoMet_MTases"/>
    <property type="match status" value="1"/>
</dbReference>
<name>A0ABT9ZXN3_9BACI</name>
<comment type="caution">
    <text evidence="4">The sequence shown here is derived from an EMBL/GenBank/DDBJ whole genome shotgun (WGS) entry which is preliminary data.</text>
</comment>
<feature type="domain" description="Methyltransferase small" evidence="3">
    <location>
        <begin position="28"/>
        <end position="196"/>
    </location>
</feature>
<dbReference type="Proteomes" id="UP001230005">
    <property type="component" value="Unassembled WGS sequence"/>
</dbReference>
<organism evidence="4 5">
    <name type="scientific">Evansella vedderi</name>
    <dbReference type="NCBI Taxonomy" id="38282"/>
    <lineage>
        <taxon>Bacteria</taxon>
        <taxon>Bacillati</taxon>
        <taxon>Bacillota</taxon>
        <taxon>Bacilli</taxon>
        <taxon>Bacillales</taxon>
        <taxon>Bacillaceae</taxon>
        <taxon>Evansella</taxon>
    </lineage>
</organism>
<dbReference type="Pfam" id="PF05175">
    <property type="entry name" value="MTS"/>
    <property type="match status" value="1"/>
</dbReference>
<evidence type="ECO:0000313" key="5">
    <source>
        <dbReference type="Proteomes" id="UP001230005"/>
    </source>
</evidence>
<dbReference type="EMBL" id="JAUSUG010000014">
    <property type="protein sequence ID" value="MDQ0255996.1"/>
    <property type="molecule type" value="Genomic_DNA"/>
</dbReference>
<protein>
    <submittedName>
        <fullName evidence="4">16S rRNA (Guanine1207-N2)-methyltransferase</fullName>
        <ecNumber evidence="4">2.1.1.172</ecNumber>
    </submittedName>
</protein>
<dbReference type="InterPro" id="IPR007848">
    <property type="entry name" value="Small_mtfrase_dom"/>
</dbReference>
<keyword evidence="2 4" id="KW-0808">Transferase</keyword>
<evidence type="ECO:0000256" key="2">
    <source>
        <dbReference type="ARBA" id="ARBA00022679"/>
    </source>
</evidence>